<dbReference type="FunFam" id="3.40.50.970:FF:000024">
    <property type="entry name" value="Pyruvate decarboxylase isozyme"/>
    <property type="match status" value="1"/>
</dbReference>
<comment type="cofactor">
    <cofactor evidence="1">
        <name>thiamine diphosphate</name>
        <dbReference type="ChEBI" id="CHEBI:58937"/>
    </cofactor>
</comment>
<proteinExistence type="inferred from homology"/>
<dbReference type="Proteomes" id="UP000271603">
    <property type="component" value="Chromosome"/>
</dbReference>
<dbReference type="GO" id="GO:0030976">
    <property type="term" value="F:thiamine pyrophosphate binding"/>
    <property type="evidence" value="ECO:0007669"/>
    <property type="project" value="InterPro"/>
</dbReference>
<keyword evidence="4" id="KW-0210">Decarboxylase</keyword>
<keyword evidence="5" id="KW-0460">Magnesium</keyword>
<dbReference type="EC" id="4.1.1.-" evidence="9"/>
<sequence>MAVLPNPHAQLAAPGDAPLDQAYFWQRMSRFIREDDVLVVENGTSGAAVGGMRMPDGVKVVNQPIWGSIGYTLPALLGTLMAAPQRRHMLFIGDGSFQLTAQEVSTLLRYEQKPIIFLINNDGYTIERYILGENSSYNDIGPWTTPNCRRCLIPRRGRSARRWKPASSWSWRWSTLHVRKRWRLSRSNCR</sequence>
<keyword evidence="3" id="KW-0479">Metal-binding</keyword>
<dbReference type="SUPFAM" id="SSF52518">
    <property type="entry name" value="Thiamin diphosphate-binding fold (THDP-binding)"/>
    <property type="match status" value="1"/>
</dbReference>
<keyword evidence="6" id="KW-0786">Thiamine pyrophosphate</keyword>
<evidence type="ECO:0000259" key="8">
    <source>
        <dbReference type="Pfam" id="PF02775"/>
    </source>
</evidence>
<dbReference type="GO" id="GO:0000949">
    <property type="term" value="P:aromatic amino acid family catabolic process to alcohol via Ehrlich pathway"/>
    <property type="evidence" value="ECO:0007669"/>
    <property type="project" value="TreeGrafter"/>
</dbReference>
<evidence type="ECO:0000256" key="7">
    <source>
        <dbReference type="ARBA" id="ARBA00023239"/>
    </source>
</evidence>
<feature type="domain" description="Thiamine pyrophosphate enzyme TPP-binding" evidence="8">
    <location>
        <begin position="53"/>
        <end position="128"/>
    </location>
</feature>
<dbReference type="InterPro" id="IPR047214">
    <property type="entry name" value="TPP_PDC_IPDC"/>
</dbReference>
<reference evidence="9 10" key="1">
    <citation type="submission" date="2018-12" db="EMBL/GenBank/DDBJ databases">
        <authorList>
            <consortium name="Pathogen Informatics"/>
        </authorList>
    </citation>
    <scope>NUCLEOTIDE SEQUENCE [LARGE SCALE GENOMIC DNA]</scope>
    <source>
        <strain evidence="9 10">NCTC9419</strain>
    </source>
</reference>
<dbReference type="InterPro" id="IPR011766">
    <property type="entry name" value="TPP_enzyme_TPP-bd"/>
</dbReference>
<evidence type="ECO:0000256" key="1">
    <source>
        <dbReference type="ARBA" id="ARBA00001964"/>
    </source>
</evidence>
<dbReference type="Gene3D" id="3.40.50.970">
    <property type="match status" value="1"/>
</dbReference>
<evidence type="ECO:0000256" key="4">
    <source>
        <dbReference type="ARBA" id="ARBA00022793"/>
    </source>
</evidence>
<evidence type="ECO:0000256" key="2">
    <source>
        <dbReference type="ARBA" id="ARBA00007812"/>
    </source>
</evidence>
<dbReference type="EMBL" id="LR134155">
    <property type="protein sequence ID" value="VEA72092.1"/>
    <property type="molecule type" value="Genomic_DNA"/>
</dbReference>
<dbReference type="InterPro" id="IPR029061">
    <property type="entry name" value="THDP-binding"/>
</dbReference>
<name>A0A3S4H879_SERRU</name>
<dbReference type="PANTHER" id="PTHR43452:SF30">
    <property type="entry name" value="PYRUVATE DECARBOXYLASE ISOZYME 1-RELATED"/>
    <property type="match status" value="1"/>
</dbReference>
<gene>
    <name evidence="9" type="primary">kdc_1</name>
    <name evidence="9" type="ORF">NCTC9419_03684</name>
</gene>
<evidence type="ECO:0000256" key="3">
    <source>
        <dbReference type="ARBA" id="ARBA00022723"/>
    </source>
</evidence>
<dbReference type="GO" id="GO:0005829">
    <property type="term" value="C:cytosol"/>
    <property type="evidence" value="ECO:0007669"/>
    <property type="project" value="TreeGrafter"/>
</dbReference>
<dbReference type="GO" id="GO:0000287">
    <property type="term" value="F:magnesium ion binding"/>
    <property type="evidence" value="ECO:0007669"/>
    <property type="project" value="InterPro"/>
</dbReference>
<dbReference type="PROSITE" id="PS00187">
    <property type="entry name" value="TPP_ENZYMES"/>
    <property type="match status" value="1"/>
</dbReference>
<evidence type="ECO:0000313" key="10">
    <source>
        <dbReference type="Proteomes" id="UP000271603"/>
    </source>
</evidence>
<evidence type="ECO:0000256" key="5">
    <source>
        <dbReference type="ARBA" id="ARBA00022842"/>
    </source>
</evidence>
<dbReference type="AlphaFoldDB" id="A0A3S4H879"/>
<evidence type="ECO:0000313" key="9">
    <source>
        <dbReference type="EMBL" id="VEA72092.1"/>
    </source>
</evidence>
<dbReference type="Pfam" id="PF02775">
    <property type="entry name" value="TPP_enzyme_C"/>
    <property type="match status" value="1"/>
</dbReference>
<dbReference type="PANTHER" id="PTHR43452">
    <property type="entry name" value="PYRUVATE DECARBOXYLASE"/>
    <property type="match status" value="1"/>
</dbReference>
<dbReference type="GO" id="GO:0004737">
    <property type="term" value="F:pyruvate decarboxylase activity"/>
    <property type="evidence" value="ECO:0007669"/>
    <property type="project" value="TreeGrafter"/>
</dbReference>
<accession>A0A3S4H879</accession>
<protein>
    <submittedName>
        <fullName evidence="9">Alpha-keto-acid decarboxylase</fullName>
        <ecNumber evidence="9">4.1.1.-</ecNumber>
    </submittedName>
</protein>
<dbReference type="CDD" id="cd02005">
    <property type="entry name" value="TPP_PDC_IPDC"/>
    <property type="match status" value="1"/>
</dbReference>
<dbReference type="InterPro" id="IPR000399">
    <property type="entry name" value="TPP-bd_CS"/>
</dbReference>
<dbReference type="InterPro" id="IPR012110">
    <property type="entry name" value="PDC/IPDC-like"/>
</dbReference>
<evidence type="ECO:0000256" key="6">
    <source>
        <dbReference type="ARBA" id="ARBA00023052"/>
    </source>
</evidence>
<comment type="similarity">
    <text evidence="2">Belongs to the TPP enzyme family.</text>
</comment>
<keyword evidence="7 9" id="KW-0456">Lyase</keyword>
<organism evidence="9 10">
    <name type="scientific">Serratia rubidaea</name>
    <name type="common">Serratia marinorubra</name>
    <dbReference type="NCBI Taxonomy" id="61652"/>
    <lineage>
        <taxon>Bacteria</taxon>
        <taxon>Pseudomonadati</taxon>
        <taxon>Pseudomonadota</taxon>
        <taxon>Gammaproteobacteria</taxon>
        <taxon>Enterobacterales</taxon>
        <taxon>Yersiniaceae</taxon>
        <taxon>Serratia</taxon>
    </lineage>
</organism>